<sequence>MRSDTIKKGDARAGHRSLLRATGVREGDWDKPFIAICNSHVDIIPGHVHLQEVGNFVKECVRAAGGVPFLFNTIGVDDGIAMGHNGMKFSLPSRELIADCVETMIEAHRFDGMICIPNCDKIVPGMFMGAMRVNVPTVFVSGGPMEAGKTESGKSVDLIDAFVAGVKRQNGQITAEELDEIEKAACPTCGSCSGMFTANSMNCLAEALGMGLPGNGTILATSADRRSLYENAAKRIVGMAKDFGRLGAGHGLLPREIATREAFDNAMILDMAMGGSTNTVLHILAIAHEAGVEYSMRRIDELSKKVANICKVSPASSYHIEDVARAGGIHTILGEVERGRPGLLTLSCSTVTGKTLGENIADYDVRNANAVAAAKMLTRVRPGGERTTQAWSVPSVAAEARSQAAGLAVLDSEGETPGGNGSNDSDSQEGTSGFDPFDVIRTVDKAYSQSGGLSMLYGNLAPEGAVVKTAGVDPKMLKHTGPAVIFENEQDAYNGIVFDKVKAGDVVIIRNEGPKGGPGMQEMLAPTTAIKGVGLGDKCALITDGRFSGGTAGASIGHVSPEAAVGGPIGLLRDGDIIEIDIPAGRLSVQLSDEELVARRASWTAPAPRFTRGYLAKYASMATSAHTGAILKWD</sequence>
<dbReference type="AlphaFoldDB" id="A0AAU7CRV4"/>
<reference evidence="19" key="1">
    <citation type="submission" date="2024-05" db="EMBL/GenBank/DDBJ databases">
        <title>Planctomycetes of the genus Singulisphaera possess chitinolytic capabilities.</title>
        <authorList>
            <person name="Ivanova A."/>
        </authorList>
    </citation>
    <scope>NUCLEOTIDE SEQUENCE</scope>
    <source>
        <strain evidence="19">Ch08T</strain>
    </source>
</reference>
<dbReference type="InterPro" id="IPR042096">
    <property type="entry name" value="Dihydro-acid_dehy_C"/>
</dbReference>
<dbReference type="GO" id="GO:0000287">
    <property type="term" value="F:magnesium ion binding"/>
    <property type="evidence" value="ECO:0007669"/>
    <property type="project" value="UniProtKB-UniRule"/>
</dbReference>
<evidence type="ECO:0000256" key="12">
    <source>
        <dbReference type="ARBA" id="ARBA00029436"/>
    </source>
</evidence>
<dbReference type="InterPro" id="IPR037237">
    <property type="entry name" value="IlvD/EDD_N"/>
</dbReference>
<proteinExistence type="inferred from homology"/>
<comment type="cofactor">
    <cofactor evidence="1 15">
        <name>Mg(2+)</name>
        <dbReference type="ChEBI" id="CHEBI:18420"/>
    </cofactor>
</comment>
<feature type="region of interest" description="Disordered" evidence="16">
    <location>
        <begin position="411"/>
        <end position="434"/>
    </location>
</feature>
<dbReference type="PANTHER" id="PTHR43661:SF3">
    <property type="entry name" value="D-XYLONATE DEHYDRATASE YAGF-RELATED"/>
    <property type="match status" value="1"/>
</dbReference>
<evidence type="ECO:0000256" key="2">
    <source>
        <dbReference type="ARBA" id="ARBA00006486"/>
    </source>
</evidence>
<dbReference type="PROSITE" id="PS00887">
    <property type="entry name" value="ILVD_EDD_2"/>
    <property type="match status" value="1"/>
</dbReference>
<keyword evidence="3 15" id="KW-0028">Amino-acid biosynthesis</keyword>
<evidence type="ECO:0000256" key="14">
    <source>
        <dbReference type="ARBA" id="ARBA00029490"/>
    </source>
</evidence>
<dbReference type="InterPro" id="IPR020558">
    <property type="entry name" value="DiOHA_6PGluconate_deHydtase_CS"/>
</dbReference>
<keyword evidence="6 15" id="KW-0460">Magnesium</keyword>
<feature type="binding site" description="via carbamate group" evidence="15">
    <location>
        <position position="121"/>
    </location>
    <ligand>
        <name>Mg(2+)</name>
        <dbReference type="ChEBI" id="CHEBI:18420"/>
    </ligand>
</feature>
<dbReference type="SUPFAM" id="SSF52016">
    <property type="entry name" value="LeuD/IlvD-like"/>
    <property type="match status" value="1"/>
</dbReference>
<dbReference type="InterPro" id="IPR056740">
    <property type="entry name" value="ILV_EDD_C"/>
</dbReference>
<feature type="modified residue" description="N6-carboxylysine" evidence="15">
    <location>
        <position position="121"/>
    </location>
</feature>
<dbReference type="PROSITE" id="PS00886">
    <property type="entry name" value="ILVD_EDD_1"/>
    <property type="match status" value="1"/>
</dbReference>
<dbReference type="PANTHER" id="PTHR43661">
    <property type="entry name" value="D-XYLONATE DEHYDRATASE"/>
    <property type="match status" value="1"/>
</dbReference>
<feature type="domain" description="Dihydroxy-acid/6-phosphogluconate dehydratase N-terminal" evidence="17">
    <location>
        <begin position="31"/>
        <end position="359"/>
    </location>
</feature>
<dbReference type="HAMAP" id="MF_00012">
    <property type="entry name" value="IlvD"/>
    <property type="match status" value="1"/>
</dbReference>
<feature type="binding site" evidence="15">
    <location>
        <position position="120"/>
    </location>
    <ligand>
        <name>Mg(2+)</name>
        <dbReference type="ChEBI" id="CHEBI:18420"/>
    </ligand>
</feature>
<dbReference type="GO" id="GO:0009097">
    <property type="term" value="P:isoleucine biosynthetic process"/>
    <property type="evidence" value="ECO:0007669"/>
    <property type="project" value="UniProtKB-UniRule"/>
</dbReference>
<dbReference type="GO" id="GO:0009099">
    <property type="term" value="P:L-valine biosynthetic process"/>
    <property type="evidence" value="ECO:0007669"/>
    <property type="project" value="UniProtKB-UniRule"/>
</dbReference>
<comment type="subunit">
    <text evidence="15">Homodimer.</text>
</comment>
<feature type="compositionally biased region" description="Polar residues" evidence="16">
    <location>
        <begin position="422"/>
        <end position="431"/>
    </location>
</feature>
<evidence type="ECO:0000256" key="15">
    <source>
        <dbReference type="HAMAP-Rule" id="MF_00012"/>
    </source>
</evidence>
<keyword evidence="4 15" id="KW-0001">2Fe-2S</keyword>
<evidence type="ECO:0000256" key="6">
    <source>
        <dbReference type="ARBA" id="ARBA00022842"/>
    </source>
</evidence>
<evidence type="ECO:0000256" key="5">
    <source>
        <dbReference type="ARBA" id="ARBA00022723"/>
    </source>
</evidence>
<comment type="catalytic activity">
    <reaction evidence="11">
        <text>(2R)-2,3-dihydroxy-3-methylbutanoate = 3-methyl-2-oxobutanoate + H2O</text>
        <dbReference type="Rhea" id="RHEA:24809"/>
        <dbReference type="ChEBI" id="CHEBI:11851"/>
        <dbReference type="ChEBI" id="CHEBI:15377"/>
        <dbReference type="ChEBI" id="CHEBI:49072"/>
        <dbReference type="EC" id="4.2.1.9"/>
    </reaction>
    <physiologicalReaction direction="left-to-right" evidence="11">
        <dbReference type="Rhea" id="RHEA:24810"/>
    </physiologicalReaction>
</comment>
<dbReference type="GO" id="GO:0051537">
    <property type="term" value="F:2 iron, 2 sulfur cluster binding"/>
    <property type="evidence" value="ECO:0007669"/>
    <property type="project" value="UniProtKB-UniRule"/>
</dbReference>
<dbReference type="SUPFAM" id="SSF143975">
    <property type="entry name" value="IlvD/EDD N-terminal domain-like"/>
    <property type="match status" value="1"/>
</dbReference>
<dbReference type="EMBL" id="CP155447">
    <property type="protein sequence ID" value="XBH08347.1"/>
    <property type="molecule type" value="Genomic_DNA"/>
</dbReference>
<comment type="function">
    <text evidence="15">Functions in the biosynthesis of branched-chain amino acids. Catalyzes the dehydration of (2R,3R)-2,3-dihydroxy-3-methylpentanoate (2,3-dihydroxy-3-methylvalerate) into 2-oxo-3-methylpentanoate (2-oxo-3-methylvalerate) and of (2R)-2,3-dihydroxy-3-methylbutanoate (2,3-dihydroxyisovalerate) into 2-oxo-3-methylbutanoate (2-oxoisovalerate), the penultimate precursor to L-isoleucine and L-valine, respectively.</text>
</comment>
<keyword evidence="9 15" id="KW-0456">Lyase</keyword>
<comment type="catalytic activity">
    <reaction evidence="15">
        <text>(2R,3R)-2,3-dihydroxy-3-methylpentanoate = (S)-3-methyl-2-oxopentanoate + H2O</text>
        <dbReference type="Rhea" id="RHEA:27694"/>
        <dbReference type="ChEBI" id="CHEBI:15377"/>
        <dbReference type="ChEBI" id="CHEBI:35146"/>
        <dbReference type="ChEBI" id="CHEBI:49258"/>
        <dbReference type="EC" id="4.2.1.9"/>
    </reaction>
</comment>
<dbReference type="GO" id="GO:0005829">
    <property type="term" value="C:cytosol"/>
    <property type="evidence" value="ECO:0007669"/>
    <property type="project" value="TreeGrafter"/>
</dbReference>
<dbReference type="NCBIfam" id="TIGR00110">
    <property type="entry name" value="ilvD"/>
    <property type="match status" value="1"/>
</dbReference>
<dbReference type="InterPro" id="IPR004404">
    <property type="entry name" value="DihydroxyA_deHydtase"/>
</dbReference>
<evidence type="ECO:0000256" key="11">
    <source>
        <dbReference type="ARBA" id="ARBA00029304"/>
    </source>
</evidence>
<comment type="pathway">
    <text evidence="13 15">Amino-acid biosynthesis; L-isoleucine biosynthesis; L-isoleucine from 2-oxobutanoate: step 3/4.</text>
</comment>
<dbReference type="GO" id="GO:0004160">
    <property type="term" value="F:dihydroxy-acid dehydratase activity"/>
    <property type="evidence" value="ECO:0007669"/>
    <property type="project" value="UniProtKB-UniRule"/>
</dbReference>
<keyword evidence="8 15" id="KW-0411">Iron-sulfur</keyword>
<evidence type="ECO:0000256" key="10">
    <source>
        <dbReference type="ARBA" id="ARBA00023304"/>
    </source>
</evidence>
<evidence type="ECO:0000256" key="8">
    <source>
        <dbReference type="ARBA" id="ARBA00023014"/>
    </source>
</evidence>
<comment type="pathway">
    <text evidence="12 15">Amino-acid biosynthesis; L-valine biosynthesis; L-valine from pyruvate: step 3/4.</text>
</comment>
<gene>
    <name evidence="15 19" type="primary">ilvD</name>
    <name evidence="19" type="ORF">V5E97_18675</name>
</gene>
<evidence type="ECO:0000259" key="17">
    <source>
        <dbReference type="Pfam" id="PF00920"/>
    </source>
</evidence>
<evidence type="ECO:0000256" key="16">
    <source>
        <dbReference type="SAM" id="MobiDB-lite"/>
    </source>
</evidence>
<dbReference type="Pfam" id="PF24877">
    <property type="entry name" value="ILV_EDD_C"/>
    <property type="match status" value="1"/>
</dbReference>
<evidence type="ECO:0000313" key="19">
    <source>
        <dbReference type="EMBL" id="XBH08347.1"/>
    </source>
</evidence>
<dbReference type="Pfam" id="PF00920">
    <property type="entry name" value="ILVD_EDD_N"/>
    <property type="match status" value="1"/>
</dbReference>
<evidence type="ECO:0000256" key="13">
    <source>
        <dbReference type="ARBA" id="ARBA00029437"/>
    </source>
</evidence>
<feature type="active site" description="Proton acceptor" evidence="15">
    <location>
        <position position="548"/>
    </location>
</feature>
<evidence type="ECO:0000256" key="1">
    <source>
        <dbReference type="ARBA" id="ARBA00001946"/>
    </source>
</evidence>
<feature type="domain" description="Dihydroxy-acid/6-phosphogluconate dehydratase C-terminal" evidence="18">
    <location>
        <begin position="438"/>
        <end position="629"/>
    </location>
</feature>
<evidence type="ECO:0000256" key="7">
    <source>
        <dbReference type="ARBA" id="ARBA00023004"/>
    </source>
</evidence>
<evidence type="ECO:0000259" key="18">
    <source>
        <dbReference type="Pfam" id="PF24877"/>
    </source>
</evidence>
<dbReference type="FunFam" id="3.50.30.80:FF:000001">
    <property type="entry name" value="Dihydroxy-acid dehydratase"/>
    <property type="match status" value="1"/>
</dbReference>
<protein>
    <recommendedName>
        <fullName evidence="14 15">Dihydroxy-acid dehydratase</fullName>
        <shortName evidence="15">DAD</shortName>
        <ecNumber evidence="14 15">4.2.1.9</ecNumber>
    </recommendedName>
</protein>
<keyword evidence="10 15" id="KW-0100">Branched-chain amino acid biosynthesis</keyword>
<evidence type="ECO:0000256" key="9">
    <source>
        <dbReference type="ARBA" id="ARBA00023239"/>
    </source>
</evidence>
<evidence type="ECO:0000256" key="4">
    <source>
        <dbReference type="ARBA" id="ARBA00022714"/>
    </source>
</evidence>
<dbReference type="InterPro" id="IPR000581">
    <property type="entry name" value="ILV_EDD_N"/>
</dbReference>
<keyword evidence="7 15" id="KW-0408">Iron</keyword>
<feature type="binding site" evidence="15">
    <location>
        <position position="78"/>
    </location>
    <ligand>
        <name>Mg(2+)</name>
        <dbReference type="ChEBI" id="CHEBI:18420"/>
    </ligand>
</feature>
<accession>A0AAU7CRV4</accession>
<evidence type="ECO:0000256" key="3">
    <source>
        <dbReference type="ARBA" id="ARBA00022605"/>
    </source>
</evidence>
<feature type="binding site" evidence="15">
    <location>
        <position position="522"/>
    </location>
    <ligand>
        <name>Mg(2+)</name>
        <dbReference type="ChEBI" id="CHEBI:18420"/>
    </ligand>
</feature>
<dbReference type="Gene3D" id="3.50.30.80">
    <property type="entry name" value="IlvD/EDD C-terminal domain-like"/>
    <property type="match status" value="1"/>
</dbReference>
<dbReference type="EC" id="4.2.1.9" evidence="14 15"/>
<comment type="cofactor">
    <cofactor evidence="15">
        <name>[2Fe-2S] cluster</name>
        <dbReference type="ChEBI" id="CHEBI:190135"/>
    </cofactor>
    <text evidence="15">Binds 1 [2Fe-2S] cluster per subunit. This cluster acts as a Lewis acid cofactor.</text>
</comment>
<comment type="caution">
    <text evidence="15">Lacks conserved residue(s) required for the propagation of feature annotation.</text>
</comment>
<name>A0AAU7CRV4_9BACT</name>
<keyword evidence="5 15" id="KW-0479">Metal-binding</keyword>
<organism evidence="19">
    <name type="scientific">Singulisphaera sp. Ch08</name>
    <dbReference type="NCBI Taxonomy" id="3120278"/>
    <lineage>
        <taxon>Bacteria</taxon>
        <taxon>Pseudomonadati</taxon>
        <taxon>Planctomycetota</taxon>
        <taxon>Planctomycetia</taxon>
        <taxon>Isosphaerales</taxon>
        <taxon>Isosphaeraceae</taxon>
        <taxon>Singulisphaera</taxon>
    </lineage>
</organism>
<comment type="similarity">
    <text evidence="2 15">Belongs to the IlvD/Edd family.</text>
</comment>